<evidence type="ECO:0000256" key="2">
    <source>
        <dbReference type="ARBA" id="ARBA00022614"/>
    </source>
</evidence>
<feature type="domain" description="Disease resistance protein winged helix" evidence="10">
    <location>
        <begin position="447"/>
        <end position="498"/>
    </location>
</feature>
<dbReference type="Gene3D" id="1.10.8.430">
    <property type="entry name" value="Helical domain of apoptotic protease-activating factors"/>
    <property type="match status" value="1"/>
</dbReference>
<dbReference type="SUPFAM" id="SSF52540">
    <property type="entry name" value="P-loop containing nucleoside triphosphate hydrolases"/>
    <property type="match status" value="1"/>
</dbReference>
<protein>
    <submittedName>
        <fullName evidence="14">Disease resistance protein RGA3</fullName>
    </submittedName>
</protein>
<dbReference type="Pfam" id="PF23559">
    <property type="entry name" value="WHD_DRP"/>
    <property type="match status" value="1"/>
</dbReference>
<gene>
    <name evidence="14" type="primary">LOC103718350</name>
</gene>
<evidence type="ECO:0000256" key="6">
    <source>
        <dbReference type="ARBA" id="ARBA00022840"/>
    </source>
</evidence>
<dbReference type="Pfam" id="PF00931">
    <property type="entry name" value="NB-ARC"/>
    <property type="match status" value="1"/>
</dbReference>
<evidence type="ECO:0000256" key="1">
    <source>
        <dbReference type="ARBA" id="ARBA00008894"/>
    </source>
</evidence>
<reference evidence="14" key="2">
    <citation type="submission" date="2025-08" db="UniProtKB">
        <authorList>
            <consortium name="RefSeq"/>
        </authorList>
    </citation>
    <scope>IDENTIFICATION</scope>
    <source>
        <tissue evidence="14">Young leaves</tissue>
    </source>
</reference>
<evidence type="ECO:0000256" key="4">
    <source>
        <dbReference type="ARBA" id="ARBA00022741"/>
    </source>
</evidence>
<dbReference type="InterPro" id="IPR056789">
    <property type="entry name" value="LRR_R13L1-DRL21"/>
</dbReference>
<comment type="similarity">
    <text evidence="1">Belongs to the disease resistance NB-LRR family.</text>
</comment>
<dbReference type="OrthoDB" id="630536at2759"/>
<evidence type="ECO:0000259" key="12">
    <source>
        <dbReference type="Pfam" id="PF25019"/>
    </source>
</evidence>
<dbReference type="Gene3D" id="3.80.10.10">
    <property type="entry name" value="Ribonuclease Inhibitor"/>
    <property type="match status" value="3"/>
</dbReference>
<dbReference type="Pfam" id="PF23598">
    <property type="entry name" value="LRR_14"/>
    <property type="match status" value="1"/>
</dbReference>
<dbReference type="KEGG" id="pda:103718350"/>
<dbReference type="Gene3D" id="1.20.5.4130">
    <property type="match status" value="1"/>
</dbReference>
<dbReference type="SUPFAM" id="SSF52058">
    <property type="entry name" value="L domain-like"/>
    <property type="match status" value="2"/>
</dbReference>
<keyword evidence="3" id="KW-0677">Repeat</keyword>
<dbReference type="CDD" id="cd14798">
    <property type="entry name" value="RX-CC_like"/>
    <property type="match status" value="1"/>
</dbReference>
<dbReference type="GO" id="GO:0051707">
    <property type="term" value="P:response to other organism"/>
    <property type="evidence" value="ECO:0007669"/>
    <property type="project" value="UniProtKB-ARBA"/>
</dbReference>
<feature type="region of interest" description="Disordered" evidence="7">
    <location>
        <begin position="797"/>
        <end position="818"/>
    </location>
</feature>
<dbReference type="PANTHER" id="PTHR36766">
    <property type="entry name" value="PLANT BROAD-SPECTRUM MILDEW RESISTANCE PROTEIN RPW8"/>
    <property type="match status" value="1"/>
</dbReference>
<dbReference type="InterPro" id="IPR058922">
    <property type="entry name" value="WHD_DRP"/>
</dbReference>
<dbReference type="GO" id="GO:0006952">
    <property type="term" value="P:defense response"/>
    <property type="evidence" value="ECO:0007669"/>
    <property type="project" value="UniProtKB-KW"/>
</dbReference>
<feature type="region of interest" description="Disordered" evidence="7">
    <location>
        <begin position="1273"/>
        <end position="1299"/>
    </location>
</feature>
<accession>A0A8B7CSZ0</accession>
<proteinExistence type="inferred from homology"/>
<evidence type="ECO:0000313" key="13">
    <source>
        <dbReference type="Proteomes" id="UP000228380"/>
    </source>
</evidence>
<dbReference type="InterPro" id="IPR027417">
    <property type="entry name" value="P-loop_NTPase"/>
</dbReference>
<dbReference type="Gene3D" id="1.10.10.10">
    <property type="entry name" value="Winged helix-like DNA-binding domain superfamily/Winged helix DNA-binding domain"/>
    <property type="match status" value="1"/>
</dbReference>
<keyword evidence="5" id="KW-0611">Plant defense</keyword>
<evidence type="ECO:0000256" key="5">
    <source>
        <dbReference type="ARBA" id="ARBA00022821"/>
    </source>
</evidence>
<reference evidence="13" key="1">
    <citation type="journal article" date="2019" name="Nat. Commun.">
        <title>Genome-wide association mapping of date palm fruit traits.</title>
        <authorList>
            <person name="Hazzouri K.M."/>
            <person name="Gros-Balthazard M."/>
            <person name="Flowers J.M."/>
            <person name="Copetti D."/>
            <person name="Lemansour A."/>
            <person name="Lebrun M."/>
            <person name="Masmoudi K."/>
            <person name="Ferrand S."/>
            <person name="Dhar M.I."/>
            <person name="Fresquez Z.A."/>
            <person name="Rosas U."/>
            <person name="Zhang J."/>
            <person name="Talag J."/>
            <person name="Lee S."/>
            <person name="Kudrna D."/>
            <person name="Powell R.F."/>
            <person name="Leitch I.J."/>
            <person name="Krueger R.R."/>
            <person name="Wing R.A."/>
            <person name="Amiri K.M.A."/>
            <person name="Purugganan M.D."/>
        </authorList>
    </citation>
    <scope>NUCLEOTIDE SEQUENCE [LARGE SCALE GENOMIC DNA]</scope>
    <source>
        <strain evidence="13">cv. Khalas</strain>
    </source>
</reference>
<dbReference type="Proteomes" id="UP000228380">
    <property type="component" value="Chromosome 1"/>
</dbReference>
<evidence type="ECO:0000259" key="8">
    <source>
        <dbReference type="Pfam" id="PF00931"/>
    </source>
</evidence>
<dbReference type="InterPro" id="IPR036388">
    <property type="entry name" value="WH-like_DNA-bd_sf"/>
</dbReference>
<evidence type="ECO:0000259" key="11">
    <source>
        <dbReference type="Pfam" id="PF23598"/>
    </source>
</evidence>
<keyword evidence="13" id="KW-1185">Reference proteome</keyword>
<evidence type="ECO:0000259" key="9">
    <source>
        <dbReference type="Pfam" id="PF18052"/>
    </source>
</evidence>
<dbReference type="PRINTS" id="PR00364">
    <property type="entry name" value="DISEASERSIST"/>
</dbReference>
<keyword evidence="2" id="KW-0433">Leucine-rich repeat</keyword>
<dbReference type="Pfam" id="PF18052">
    <property type="entry name" value="Rx_N"/>
    <property type="match status" value="1"/>
</dbReference>
<feature type="compositionally biased region" description="Acidic residues" evidence="7">
    <location>
        <begin position="1273"/>
        <end position="1285"/>
    </location>
</feature>
<keyword evidence="4" id="KW-0547">Nucleotide-binding</keyword>
<dbReference type="Pfam" id="PF25019">
    <property type="entry name" value="LRR_R13L1-DRL21"/>
    <property type="match status" value="1"/>
</dbReference>
<dbReference type="RefSeq" id="XP_008805355.1">
    <property type="nucleotide sequence ID" value="XM_008807133.3"/>
</dbReference>
<feature type="domain" description="NB-ARC" evidence="8">
    <location>
        <begin position="192"/>
        <end position="361"/>
    </location>
</feature>
<feature type="domain" description="R13L1/DRL21-like LRR repeat region" evidence="12">
    <location>
        <begin position="839"/>
        <end position="909"/>
    </location>
</feature>
<feature type="domain" description="Disease resistance N-terminal" evidence="9">
    <location>
        <begin position="32"/>
        <end position="100"/>
    </location>
</feature>
<evidence type="ECO:0000256" key="7">
    <source>
        <dbReference type="SAM" id="MobiDB-lite"/>
    </source>
</evidence>
<dbReference type="GeneID" id="103718350"/>
<organism evidence="13 14">
    <name type="scientific">Phoenix dactylifera</name>
    <name type="common">Date palm</name>
    <dbReference type="NCBI Taxonomy" id="42345"/>
    <lineage>
        <taxon>Eukaryota</taxon>
        <taxon>Viridiplantae</taxon>
        <taxon>Streptophyta</taxon>
        <taxon>Embryophyta</taxon>
        <taxon>Tracheophyta</taxon>
        <taxon>Spermatophyta</taxon>
        <taxon>Magnoliopsida</taxon>
        <taxon>Liliopsida</taxon>
        <taxon>Arecaceae</taxon>
        <taxon>Coryphoideae</taxon>
        <taxon>Phoeniceae</taxon>
        <taxon>Phoenix</taxon>
    </lineage>
</organism>
<dbReference type="InterPro" id="IPR042197">
    <property type="entry name" value="Apaf_helical"/>
</dbReference>
<evidence type="ECO:0000256" key="3">
    <source>
        <dbReference type="ARBA" id="ARBA00022737"/>
    </source>
</evidence>
<evidence type="ECO:0000313" key="14">
    <source>
        <dbReference type="RefSeq" id="XP_008805355.1"/>
    </source>
</evidence>
<dbReference type="GO" id="GO:0005524">
    <property type="term" value="F:ATP binding"/>
    <property type="evidence" value="ECO:0007669"/>
    <property type="project" value="UniProtKB-KW"/>
</dbReference>
<dbReference type="InterPro" id="IPR038005">
    <property type="entry name" value="RX-like_CC"/>
</dbReference>
<name>A0A8B7CSZ0_PHODC</name>
<dbReference type="PANTHER" id="PTHR36766:SF40">
    <property type="entry name" value="DISEASE RESISTANCE PROTEIN RGA3"/>
    <property type="match status" value="1"/>
</dbReference>
<dbReference type="InterPro" id="IPR055414">
    <property type="entry name" value="LRR_R13L4/SHOC2-like"/>
</dbReference>
<feature type="domain" description="Disease resistance R13L4/SHOC-2-like LRR" evidence="11">
    <location>
        <begin position="633"/>
        <end position="790"/>
    </location>
</feature>
<sequence>MAAAILSSIIKWMINNVVKAPSIATASWPLSSQQCEVQEDLLKLERTLLRIQAVLSDAEEREIRDESVKLWLTELKGLAYDAEDVLRDYGYEMLRAKAEGQGLPWPTTGKRKLEEVSQTIAAASISIPTKVSDPDGMARRIQEIRMKFDEIAEARKDLRLREDDGVRKVDSKLRPPPTTPYVNESCVYGREDDKKWIVDTLLSESGRGENFSVIPIVGMGGIGKTTLVRLVYNDSRVRQYFNSRVWINVSLDFDVVRLCKAIIQSITMEPCELTELSAVQQALKEELKGKKLLLVLDDVWNEKLNLWDNFRVALTGGGWRKIIVTTRNESVARIMQTVLPYRLGCLPEDQSWLLFQQCAFDGLEPKEHPNLVEIGEKIVRKCNGLPLALKTLGGLLRFETAEERWEDILHSDLWELDEEEDDILPALKLSYHWMPTHLKPCFIYCSLFPKNYLFKKDHLVKLWMGEGLIQYKKNRRDEDTGRQYFDDLLRRSFFQFSQIDLDELPQIRDRLHFSQVSDGDELLQKFLVLSGNGDHELFVMHDLISDLAQSIAGKECCIIKDEKVSNITTEARHLSLIPFGRKEKEQTKSAMFESRVLRTLLYINRMVNTWDRGAVGDGELLDVNMHKDLFLNLGCLRVMDLSYTRVKELPDSISQLKHLCYLGLQGSKIQSLPDSICNFYYLQTLDLKYCNSLRQLPKGIVKLINLRHLELPMKDFASEVSLPPGIGKLTSLQTLSAFNVGRDSRHCRIDELKQLRNLRGQLGIAGLQNVASGKEAREAKLKGKEHLQTLALSWSVRDGDRPSSSKNKHMFKQGDDEDNLNMAGTMEATDQSLTVDKFVADCVLESLEPNSNLRELIVRGYYGTKFPSWLGDQTFSRLTTVVLSKCHNCKFLPPLGQLPCLQDLLIGKMNGVQNVGSEFLGHIAASSSKAFQALKKLDVEWMKEWEEWNGVKDGDFPCLRSLVIKHCSKLQGLPLLSSSLEELEMEDVEGLTALPALRSLKSLDLGGKWNNKLWSSSLELKTLQSLRISFSMNLRILHLHEILLKLKNLEIEHCPKLTSVVGLHELPSLERLELYALPELQISPDYQLPSSLQTFHVTSCANMTLLPLHQHLPVLKELSIINCPQLVSVVGLQNLVSLESLSISACPELLLSLQEVLPPSLQSLEISSCDKLNSLPLLHENLSALEELKIEDCQQLATVVGLHNLASLQCMEISFCPLLQFSTDEQLRSSNVDIDIMECPGLTEWCQRHGIKQVQNDDWDDEGLDEDKFDVDEEAENYSECEDEAKENWDGPEAVDDID</sequence>
<dbReference type="Gene3D" id="3.40.50.300">
    <property type="entry name" value="P-loop containing nucleotide triphosphate hydrolases"/>
    <property type="match status" value="1"/>
</dbReference>
<dbReference type="GO" id="GO:0043531">
    <property type="term" value="F:ADP binding"/>
    <property type="evidence" value="ECO:0007669"/>
    <property type="project" value="InterPro"/>
</dbReference>
<keyword evidence="6" id="KW-0067">ATP-binding</keyword>
<dbReference type="InterPro" id="IPR002182">
    <property type="entry name" value="NB-ARC"/>
</dbReference>
<dbReference type="InterPro" id="IPR041118">
    <property type="entry name" value="Rx_N"/>
</dbReference>
<evidence type="ECO:0000259" key="10">
    <source>
        <dbReference type="Pfam" id="PF23559"/>
    </source>
</evidence>
<dbReference type="InterPro" id="IPR032675">
    <property type="entry name" value="LRR_dom_sf"/>
</dbReference>